<evidence type="ECO:0000313" key="7">
    <source>
        <dbReference type="EMBL" id="TVZ02792.1"/>
    </source>
</evidence>
<protein>
    <submittedName>
        <fullName evidence="7">TetR/AcrR family transcriptional regulator</fullName>
    </submittedName>
</protein>
<dbReference type="InterPro" id="IPR036271">
    <property type="entry name" value="Tet_transcr_reg_TetR-rel_C_sf"/>
</dbReference>
<dbReference type="Pfam" id="PF13305">
    <property type="entry name" value="TetR_C_33"/>
    <property type="match status" value="1"/>
</dbReference>
<feature type="DNA-binding region" description="H-T-H motif" evidence="4">
    <location>
        <begin position="38"/>
        <end position="57"/>
    </location>
</feature>
<evidence type="ECO:0000259" key="6">
    <source>
        <dbReference type="PROSITE" id="PS50977"/>
    </source>
</evidence>
<accession>A0A6P2BUM0</accession>
<reference evidence="7 8" key="1">
    <citation type="submission" date="2018-11" db="EMBL/GenBank/DDBJ databases">
        <title>Trebonia kvetii gen.nov., sp.nov., a novel acidophilic actinobacterium, and proposal of the new actinobacterial family Treboniaceae fam. nov.</title>
        <authorList>
            <person name="Rapoport D."/>
            <person name="Sagova-Mareckova M."/>
            <person name="Sedlacek I."/>
            <person name="Provaznik J."/>
            <person name="Kralova S."/>
            <person name="Pavlinic D."/>
            <person name="Benes V."/>
            <person name="Kopecky J."/>
        </authorList>
    </citation>
    <scope>NUCLEOTIDE SEQUENCE [LARGE SCALE GENOMIC DNA]</scope>
    <source>
        <strain evidence="7 8">15Tr583</strain>
    </source>
</reference>
<evidence type="ECO:0000256" key="5">
    <source>
        <dbReference type="SAM" id="MobiDB-lite"/>
    </source>
</evidence>
<dbReference type="Gene3D" id="1.10.357.10">
    <property type="entry name" value="Tetracycline Repressor, domain 2"/>
    <property type="match status" value="1"/>
</dbReference>
<keyword evidence="1" id="KW-0805">Transcription regulation</keyword>
<dbReference type="AlphaFoldDB" id="A0A6P2BUM0"/>
<name>A0A6P2BUM0_9ACTN</name>
<dbReference type="Pfam" id="PF00440">
    <property type="entry name" value="TetR_N"/>
    <property type="match status" value="1"/>
</dbReference>
<evidence type="ECO:0000313" key="8">
    <source>
        <dbReference type="Proteomes" id="UP000460272"/>
    </source>
</evidence>
<feature type="domain" description="HTH tetR-type" evidence="6">
    <location>
        <begin position="15"/>
        <end position="75"/>
    </location>
</feature>
<dbReference type="SUPFAM" id="SSF48498">
    <property type="entry name" value="Tetracyclin repressor-like, C-terminal domain"/>
    <property type="match status" value="1"/>
</dbReference>
<organism evidence="7 8">
    <name type="scientific">Trebonia kvetii</name>
    <dbReference type="NCBI Taxonomy" id="2480626"/>
    <lineage>
        <taxon>Bacteria</taxon>
        <taxon>Bacillati</taxon>
        <taxon>Actinomycetota</taxon>
        <taxon>Actinomycetes</taxon>
        <taxon>Streptosporangiales</taxon>
        <taxon>Treboniaceae</taxon>
        <taxon>Trebonia</taxon>
    </lineage>
</organism>
<keyword evidence="2 4" id="KW-0238">DNA-binding</keyword>
<gene>
    <name evidence="7" type="ORF">EAS64_20060</name>
</gene>
<feature type="region of interest" description="Disordered" evidence="5">
    <location>
        <begin position="189"/>
        <end position="216"/>
    </location>
</feature>
<dbReference type="SUPFAM" id="SSF46689">
    <property type="entry name" value="Homeodomain-like"/>
    <property type="match status" value="1"/>
</dbReference>
<keyword evidence="3" id="KW-0804">Transcription</keyword>
<dbReference type="Proteomes" id="UP000460272">
    <property type="component" value="Unassembled WGS sequence"/>
</dbReference>
<dbReference type="OrthoDB" id="3173376at2"/>
<keyword evidence="8" id="KW-1185">Reference proteome</keyword>
<comment type="caution">
    <text evidence="7">The sequence shown here is derived from an EMBL/GenBank/DDBJ whole genome shotgun (WGS) entry which is preliminary data.</text>
</comment>
<evidence type="ECO:0000256" key="2">
    <source>
        <dbReference type="ARBA" id="ARBA00023125"/>
    </source>
</evidence>
<dbReference type="InterPro" id="IPR009057">
    <property type="entry name" value="Homeodomain-like_sf"/>
</dbReference>
<dbReference type="InterPro" id="IPR001647">
    <property type="entry name" value="HTH_TetR"/>
</dbReference>
<dbReference type="EMBL" id="RPFW01000004">
    <property type="protein sequence ID" value="TVZ02792.1"/>
    <property type="molecule type" value="Genomic_DNA"/>
</dbReference>
<evidence type="ECO:0000256" key="3">
    <source>
        <dbReference type="ARBA" id="ARBA00023163"/>
    </source>
</evidence>
<evidence type="ECO:0000256" key="1">
    <source>
        <dbReference type="ARBA" id="ARBA00023015"/>
    </source>
</evidence>
<dbReference type="InterPro" id="IPR025996">
    <property type="entry name" value="MT1864/Rv1816-like_C"/>
</dbReference>
<dbReference type="GO" id="GO:0003677">
    <property type="term" value="F:DNA binding"/>
    <property type="evidence" value="ECO:0007669"/>
    <property type="project" value="UniProtKB-UniRule"/>
</dbReference>
<evidence type="ECO:0000256" key="4">
    <source>
        <dbReference type="PROSITE-ProRule" id="PRU00335"/>
    </source>
</evidence>
<proteinExistence type="predicted"/>
<dbReference type="PROSITE" id="PS50977">
    <property type="entry name" value="HTH_TETR_2"/>
    <property type="match status" value="1"/>
</dbReference>
<sequence length="278" mass="29082">MIAGVASGSRPYHHGNLRPALICAAIGEIEESGPAAMSLRAVARRAGVTHAAATYHFGDRAGLLTAVAAEGYRLLAEALRGAQETRGSFLEVGVAYVRFAVTHRAHFEVMYRPELYHRDDAELGRARAAAATLLYGTGEITRERMAYGVAAWSIVHGLATLWLNGNLPAQLGDDPEEITRAVAAHLSPPRRDPALAGRQPAAGRLPTATRHHPPEFLGSPVLASGTRLEARFWAAAVCCAPVCAAALTGPDLEAGPVPGHGPGDAASLFPGTASGLVR</sequence>